<sequence length="429" mass="44819">MTQPLSLAKDQLSSIADALDGAADVARLAPPMLGDATPRTYLLVVQNNAESRASGGIPGALAEISFREGKMTLGAQSSASDIGVMSPPLVVEPEQRQIYSSRIGKFFQDVNLTPDFPTTAATARAMWERKTGNRVDGVISIDPVALSYILEATGPIAISNPDLLSLTNGSNLPTKLNADNVVRTLLSDAYANIEQPKNQDAYFAGVAQEIFGAINGGKGGAKSLVAGIVRATSEGRVLLWSASTQEQDVLAKYPVSGSISGSSISPAQFGIYFNDGTGAKMDYYVKRSVQLIEECEAHGYGRIRVRITSTNTAPTNAATALSSYVTGAGAFGVPAGSVQTNITAYGPVQSNIETALVAGEKTGFAANRHSSRPVGTLTIRLAPGQSQTVEFAFGKIVQHTKPVVAVTPTVQALKDVVLETKSATCAPPA</sequence>
<dbReference type="eggNOG" id="COG2976">
    <property type="taxonomic scope" value="Bacteria"/>
</dbReference>
<dbReference type="InterPro" id="IPR025101">
    <property type="entry name" value="DUF4012"/>
</dbReference>
<accession>H0QNC7</accession>
<protein>
    <submittedName>
        <fullName evidence="1">Uncharacterized protein</fullName>
    </submittedName>
</protein>
<dbReference type="Pfam" id="PF13196">
    <property type="entry name" value="DUF4012"/>
    <property type="match status" value="1"/>
</dbReference>
<gene>
    <name evidence="1" type="ORF">ARGLB_064_00910</name>
</gene>
<keyword evidence="2" id="KW-1185">Reference proteome</keyword>
<proteinExistence type="predicted"/>
<dbReference type="Proteomes" id="UP000003828">
    <property type="component" value="Unassembled WGS sequence"/>
</dbReference>
<dbReference type="AlphaFoldDB" id="H0QNC7"/>
<reference evidence="1 2" key="1">
    <citation type="submission" date="2011-12" db="EMBL/GenBank/DDBJ databases">
        <title>Whole genome shotgun sequence of Arthrobacter globiformis NBRC 12137.</title>
        <authorList>
            <person name="Miyazawa S."/>
            <person name="Hosoyama A."/>
            <person name="Tsuchikane K."/>
            <person name="Katsumata H."/>
            <person name="Yamazaki S."/>
            <person name="Fujita N."/>
        </authorList>
    </citation>
    <scope>NUCLEOTIDE SEQUENCE [LARGE SCALE GENOMIC DNA]</scope>
    <source>
        <strain evidence="1 2">NBRC 12137</strain>
    </source>
</reference>
<evidence type="ECO:0000313" key="1">
    <source>
        <dbReference type="EMBL" id="GAB14328.1"/>
    </source>
</evidence>
<organism evidence="1 2">
    <name type="scientific">Arthrobacter globiformis (strain ATCC 8010 / DSM 20124 / JCM 1332 / NBRC 12137 / NCIMB 8907 / NRRL B-2979 / 168)</name>
    <dbReference type="NCBI Taxonomy" id="1077972"/>
    <lineage>
        <taxon>Bacteria</taxon>
        <taxon>Bacillati</taxon>
        <taxon>Actinomycetota</taxon>
        <taxon>Actinomycetes</taxon>
        <taxon>Micrococcales</taxon>
        <taxon>Micrococcaceae</taxon>
        <taxon>Arthrobacter</taxon>
    </lineage>
</organism>
<comment type="caution">
    <text evidence="1">The sequence shown here is derived from an EMBL/GenBank/DDBJ whole genome shotgun (WGS) entry which is preliminary data.</text>
</comment>
<name>H0QNC7_ARTG1</name>
<dbReference type="EMBL" id="BAEG01000064">
    <property type="protein sequence ID" value="GAB14328.1"/>
    <property type="molecule type" value="Genomic_DNA"/>
</dbReference>
<dbReference type="STRING" id="1077972.ARGLB_064_00910"/>
<evidence type="ECO:0000313" key="2">
    <source>
        <dbReference type="Proteomes" id="UP000003828"/>
    </source>
</evidence>